<accession>A0A8C2YXU6</accession>
<reference evidence="3" key="1">
    <citation type="submission" date="2025-08" db="UniProtKB">
        <authorList>
            <consortium name="Ensembl"/>
        </authorList>
    </citation>
    <scope>IDENTIFICATION</scope>
</reference>
<evidence type="ECO:0000313" key="4">
    <source>
        <dbReference type="Proteomes" id="UP000694565"/>
    </source>
</evidence>
<proteinExistence type="predicted"/>
<evidence type="ECO:0000256" key="1">
    <source>
        <dbReference type="SAM" id="MobiDB-lite"/>
    </source>
</evidence>
<dbReference type="Proteomes" id="UP000694565">
    <property type="component" value="Unplaced"/>
</dbReference>
<dbReference type="Ensembl" id="ENSCLMT00005005744.1">
    <property type="protein sequence ID" value="ENSCLMP00005005321.1"/>
    <property type="gene ID" value="ENSCLMG00005002957.1"/>
</dbReference>
<organism evidence="3 4">
    <name type="scientific">Cyclopterus lumpus</name>
    <name type="common">Lumpsucker</name>
    <dbReference type="NCBI Taxonomy" id="8103"/>
    <lineage>
        <taxon>Eukaryota</taxon>
        <taxon>Metazoa</taxon>
        <taxon>Chordata</taxon>
        <taxon>Craniata</taxon>
        <taxon>Vertebrata</taxon>
        <taxon>Euteleostomi</taxon>
        <taxon>Actinopterygii</taxon>
        <taxon>Neopterygii</taxon>
        <taxon>Teleostei</taxon>
        <taxon>Neoteleostei</taxon>
        <taxon>Acanthomorphata</taxon>
        <taxon>Eupercaria</taxon>
        <taxon>Perciformes</taxon>
        <taxon>Cottioidei</taxon>
        <taxon>Cottales</taxon>
        <taxon>Cyclopteridae</taxon>
        <taxon>Cyclopterus</taxon>
    </lineage>
</organism>
<keyword evidence="2" id="KW-0732">Signal</keyword>
<keyword evidence="4" id="KW-1185">Reference proteome</keyword>
<evidence type="ECO:0000313" key="3">
    <source>
        <dbReference type="Ensembl" id="ENSCLMP00005005321.1"/>
    </source>
</evidence>
<feature type="signal peptide" evidence="2">
    <location>
        <begin position="1"/>
        <end position="24"/>
    </location>
</feature>
<evidence type="ECO:0008006" key="5">
    <source>
        <dbReference type="Google" id="ProtNLM"/>
    </source>
</evidence>
<feature type="compositionally biased region" description="Polar residues" evidence="1">
    <location>
        <begin position="60"/>
        <end position="72"/>
    </location>
</feature>
<feature type="region of interest" description="Disordered" evidence="1">
    <location>
        <begin position="60"/>
        <end position="80"/>
    </location>
</feature>
<evidence type="ECO:0000256" key="2">
    <source>
        <dbReference type="SAM" id="SignalP"/>
    </source>
</evidence>
<reference evidence="3" key="2">
    <citation type="submission" date="2025-09" db="UniProtKB">
        <authorList>
            <consortium name="Ensembl"/>
        </authorList>
    </citation>
    <scope>IDENTIFICATION</scope>
</reference>
<name>A0A8C2YXU6_CYCLU</name>
<sequence length="80" mass="9472">MIDNLSYCTVVILSLFYFFSICHGSKTRDPSTMDETEVVRNNPLLNRIFSGQDMNNTRWRTWSQNTRQSGRRQVQVREPK</sequence>
<feature type="chain" id="PRO_5034939590" description="Secreted protein" evidence="2">
    <location>
        <begin position="25"/>
        <end position="80"/>
    </location>
</feature>
<dbReference type="AlphaFoldDB" id="A0A8C2YXU6"/>
<protein>
    <recommendedName>
        <fullName evidence="5">Secreted protein</fullName>
    </recommendedName>
</protein>